<sequence length="216" mass="22770">GGYGVMVTRRKNHADCLFDAPGFMGHQQMGARHAHGRGGVDWRFNSAAHSRGEMGGHHGKQRGVGRDDLAGRLGVDGRRAEGPRVCHVVCRHDERAGGSSRHGHVGHSGGAGARLFLLDVRLLNAHRSHHGHGGDVPRGGIGAGCAGDANGGTSGLLLQSLWLSNQLLNGTSGDLFGLRVRARGSMVQDRVYHFSLPSVRVAGRGLAILEASRLVV</sequence>
<feature type="non-terminal residue" evidence="2">
    <location>
        <position position="1"/>
    </location>
</feature>
<protein>
    <submittedName>
        <fullName evidence="2">Uncharacterized protein</fullName>
    </submittedName>
</protein>
<accession>A0A383DKA3</accession>
<feature type="non-terminal residue" evidence="2">
    <location>
        <position position="216"/>
    </location>
</feature>
<name>A0A383DKA3_9ZZZZ</name>
<proteinExistence type="predicted"/>
<feature type="region of interest" description="Disordered" evidence="1">
    <location>
        <begin position="49"/>
        <end position="69"/>
    </location>
</feature>
<dbReference type="AlphaFoldDB" id="A0A383DKA3"/>
<organism evidence="2">
    <name type="scientific">marine metagenome</name>
    <dbReference type="NCBI Taxonomy" id="408172"/>
    <lineage>
        <taxon>unclassified sequences</taxon>
        <taxon>metagenomes</taxon>
        <taxon>ecological metagenomes</taxon>
    </lineage>
</organism>
<reference evidence="2" key="1">
    <citation type="submission" date="2018-05" db="EMBL/GenBank/DDBJ databases">
        <authorList>
            <person name="Lanie J.A."/>
            <person name="Ng W.-L."/>
            <person name="Kazmierczak K.M."/>
            <person name="Andrzejewski T.M."/>
            <person name="Davidsen T.M."/>
            <person name="Wayne K.J."/>
            <person name="Tettelin H."/>
            <person name="Glass J.I."/>
            <person name="Rusch D."/>
            <person name="Podicherti R."/>
            <person name="Tsui H.-C.T."/>
            <person name="Winkler M.E."/>
        </authorList>
    </citation>
    <scope>NUCLEOTIDE SEQUENCE</scope>
</reference>
<dbReference type="EMBL" id="UINC01217927">
    <property type="protein sequence ID" value="SVE44740.1"/>
    <property type="molecule type" value="Genomic_DNA"/>
</dbReference>
<gene>
    <name evidence="2" type="ORF">METZ01_LOCUS497594</name>
</gene>
<evidence type="ECO:0000313" key="2">
    <source>
        <dbReference type="EMBL" id="SVE44740.1"/>
    </source>
</evidence>
<evidence type="ECO:0000256" key="1">
    <source>
        <dbReference type="SAM" id="MobiDB-lite"/>
    </source>
</evidence>